<sequence length="742" mass="79349">MSFSFQFDYRYDIDGFFDDPDRRAALDAAAAEWAAILKDEFTDVPVGTVFSIKNPTNFEIETVTLSEPIDDILVFVGSRSLPSGILALAGPDGGNASGDVFAARISPDFRGSGPVTDFEPWAGSLTFNSQANWSFALDGPVQGYSDFFSVVIHELGHILGIGSSGAFDRWITNSEFAGPNAVQANGGRPIPLEDDHAHIEEGYADDSVALDPVLTNGSRVLVSDLDKAILADIGYQIAGFEAHGTKPPIATITSERVFGTVTDDRINGLDGNDSLQGAEGHDQLFGDFGNDDLFGQTGDDTVHGGPGDDYLDGGAGDDVLRGGPGADVYFGHEGRDVFVIATGDGSNSLADFDLETDIIQLIDSGFSSSDDVLAAVFKPFNNVSRVELIDGTTIDVLHRSQSGTPLTEAHFQLEPTQSDTPHSNPATDDGARVVLASGDAANDSMESSVLLGTSSDDVMIAMQGHTHVDGLDGVDTVHFTGNQTHYTVTFQNGQVFITDRTEAGAVPMRLDNIERIAFELSDTAFDEPMDLRQFGGHVTLDQAALDMFIELYVAYFNRAPDALGLGFWGTAHAQGMPLAEIAGLFANQVETRALYDDDMNALRFVSEIYQNVLGRAPDMDGLVFWTTALESGAVTRSTFILELLQGAKAETANFAHEELVDRQADDQQYLALKTELGTQFAIDRGMSDLTAASLVMQAFDGSTTSFDAASALIESYYQAALDPVAGAFLMPLIGMPPDENSL</sequence>
<evidence type="ECO:0000313" key="4">
    <source>
        <dbReference type="EMBL" id="MBM2414946.1"/>
    </source>
</evidence>
<evidence type="ECO:0000256" key="2">
    <source>
        <dbReference type="ARBA" id="ARBA00022525"/>
    </source>
</evidence>
<keyword evidence="7" id="KW-1185">Reference proteome</keyword>
<dbReference type="InterPro" id="IPR025282">
    <property type="entry name" value="DUF4214"/>
</dbReference>
<keyword evidence="2" id="KW-0964">Secreted</keyword>
<dbReference type="GO" id="GO:0005509">
    <property type="term" value="F:calcium ion binding"/>
    <property type="evidence" value="ECO:0007669"/>
    <property type="project" value="InterPro"/>
</dbReference>
<dbReference type="PRINTS" id="PR00313">
    <property type="entry name" value="CABNDNGRPT"/>
</dbReference>
<name>A0A9Q2P3U7_9RHOB</name>
<evidence type="ECO:0000256" key="1">
    <source>
        <dbReference type="ARBA" id="ARBA00004613"/>
    </source>
</evidence>
<dbReference type="InterPro" id="IPR011049">
    <property type="entry name" value="Serralysin-like_metalloprot_C"/>
</dbReference>
<dbReference type="GO" id="GO:0008237">
    <property type="term" value="F:metallopeptidase activity"/>
    <property type="evidence" value="ECO:0007669"/>
    <property type="project" value="InterPro"/>
</dbReference>
<dbReference type="InterPro" id="IPR024079">
    <property type="entry name" value="MetalloPept_cat_dom_sf"/>
</dbReference>
<comment type="subcellular location">
    <subcellularLocation>
        <location evidence="1">Secreted</location>
    </subcellularLocation>
</comment>
<evidence type="ECO:0000259" key="3">
    <source>
        <dbReference type="Pfam" id="PF13946"/>
    </source>
</evidence>
<evidence type="ECO:0000313" key="5">
    <source>
        <dbReference type="EMBL" id="MBM2419617.1"/>
    </source>
</evidence>
<proteinExistence type="predicted"/>
<dbReference type="Gene3D" id="2.150.10.10">
    <property type="entry name" value="Serralysin-like metalloprotease, C-terminal"/>
    <property type="match status" value="1"/>
</dbReference>
<dbReference type="InterPro" id="IPR050557">
    <property type="entry name" value="RTX_toxin/Mannuronan_C5-epim"/>
</dbReference>
<dbReference type="InterPro" id="IPR001343">
    <property type="entry name" value="Hemolysn_Ca-bd"/>
</dbReference>
<accession>A0A9Q2P3U7</accession>
<dbReference type="Pfam" id="PF13946">
    <property type="entry name" value="DUF4214"/>
    <property type="match status" value="1"/>
</dbReference>
<dbReference type="Pfam" id="PF00353">
    <property type="entry name" value="HemolysinCabind"/>
    <property type="match status" value="2"/>
</dbReference>
<dbReference type="PROSITE" id="PS00330">
    <property type="entry name" value="HEMOLYSIN_CALCIUM"/>
    <property type="match status" value="1"/>
</dbReference>
<dbReference type="PANTHER" id="PTHR38340:SF1">
    <property type="entry name" value="S-LAYER PROTEIN"/>
    <property type="match status" value="1"/>
</dbReference>
<dbReference type="Proteomes" id="UP000755667">
    <property type="component" value="Unassembled WGS sequence"/>
</dbReference>
<dbReference type="InterPro" id="IPR018511">
    <property type="entry name" value="Hemolysin-typ_Ca-bd_CS"/>
</dbReference>
<protein>
    <submittedName>
        <fullName evidence="4">DUF4214 domain-containing protein</fullName>
    </submittedName>
</protein>
<evidence type="ECO:0000313" key="6">
    <source>
        <dbReference type="Proteomes" id="UP000755667"/>
    </source>
</evidence>
<dbReference type="GeneID" id="62642714"/>
<dbReference type="SUPFAM" id="SSF55486">
    <property type="entry name" value="Metalloproteases ('zincins'), catalytic domain"/>
    <property type="match status" value="2"/>
</dbReference>
<gene>
    <name evidence="4" type="ORF">JQX41_21790</name>
    <name evidence="5" type="ORF">JQX48_21810</name>
</gene>
<feature type="domain" description="DUF4214" evidence="3">
    <location>
        <begin position="590"/>
        <end position="645"/>
    </location>
</feature>
<dbReference type="EMBL" id="JAFBXE010000022">
    <property type="protein sequence ID" value="MBM2414946.1"/>
    <property type="molecule type" value="Genomic_DNA"/>
</dbReference>
<dbReference type="PANTHER" id="PTHR38340">
    <property type="entry name" value="S-LAYER PROTEIN"/>
    <property type="match status" value="1"/>
</dbReference>
<dbReference type="GO" id="GO:0005576">
    <property type="term" value="C:extracellular region"/>
    <property type="evidence" value="ECO:0007669"/>
    <property type="project" value="UniProtKB-SubCell"/>
</dbReference>
<evidence type="ECO:0000313" key="7">
    <source>
        <dbReference type="Proteomes" id="UP000809440"/>
    </source>
</evidence>
<dbReference type="AlphaFoldDB" id="A0A9Q2P3U7"/>
<dbReference type="Gene3D" id="3.40.390.10">
    <property type="entry name" value="Collagenase (Catalytic Domain)"/>
    <property type="match status" value="1"/>
</dbReference>
<dbReference type="EMBL" id="JAFBXF010000022">
    <property type="protein sequence ID" value="MBM2419617.1"/>
    <property type="molecule type" value="Genomic_DNA"/>
</dbReference>
<dbReference type="Proteomes" id="UP000809440">
    <property type="component" value="Unassembled WGS sequence"/>
</dbReference>
<reference evidence="4 7" key="1">
    <citation type="submission" date="2021-01" db="EMBL/GenBank/DDBJ databases">
        <title>Diatom-associated Roseobacters Show Island Model of Population Structure.</title>
        <authorList>
            <person name="Qu L."/>
            <person name="Feng X."/>
            <person name="Chen Y."/>
            <person name="Li L."/>
            <person name="Wang X."/>
            <person name="Hu Z."/>
            <person name="Wang H."/>
            <person name="Luo H."/>
        </authorList>
    </citation>
    <scope>NUCLEOTIDE SEQUENCE</scope>
    <source>
        <strain evidence="5 7">CC28-63</strain>
        <strain evidence="4">CC28-69</strain>
    </source>
</reference>
<comment type="caution">
    <text evidence="4">The sequence shown here is derived from an EMBL/GenBank/DDBJ whole genome shotgun (WGS) entry which is preliminary data.</text>
</comment>
<dbReference type="SUPFAM" id="SSF51120">
    <property type="entry name" value="beta-Roll"/>
    <property type="match status" value="1"/>
</dbReference>
<dbReference type="RefSeq" id="WP_085632529.1">
    <property type="nucleotide sequence ID" value="NZ_JAFBWU010000022.1"/>
</dbReference>
<organism evidence="4 6">
    <name type="scientific">Marivita cryptomonadis</name>
    <dbReference type="NCBI Taxonomy" id="505252"/>
    <lineage>
        <taxon>Bacteria</taxon>
        <taxon>Pseudomonadati</taxon>
        <taxon>Pseudomonadota</taxon>
        <taxon>Alphaproteobacteria</taxon>
        <taxon>Rhodobacterales</taxon>
        <taxon>Roseobacteraceae</taxon>
        <taxon>Marivita</taxon>
    </lineage>
</organism>